<accession>A0A1H3FEJ2</accession>
<dbReference type="OrthoDB" id="275336at2"/>
<dbReference type="Pfam" id="PF00583">
    <property type="entry name" value="Acetyltransf_1"/>
    <property type="match status" value="1"/>
</dbReference>
<dbReference type="InterPro" id="IPR000182">
    <property type="entry name" value="GNAT_dom"/>
</dbReference>
<evidence type="ECO:0000313" key="4">
    <source>
        <dbReference type="EMBL" id="SDX89513.1"/>
    </source>
</evidence>
<name>A0A1H3FEJ2_9PSED</name>
<dbReference type="InterPro" id="IPR016181">
    <property type="entry name" value="Acyl_CoA_acyltransferase"/>
</dbReference>
<dbReference type="SUPFAM" id="SSF55729">
    <property type="entry name" value="Acyl-CoA N-acyltransferases (Nat)"/>
    <property type="match status" value="1"/>
</dbReference>
<dbReference type="Gene3D" id="3.40.630.30">
    <property type="match status" value="1"/>
</dbReference>
<evidence type="ECO:0000256" key="2">
    <source>
        <dbReference type="ARBA" id="ARBA00023315"/>
    </source>
</evidence>
<dbReference type="PROSITE" id="PS51186">
    <property type="entry name" value="GNAT"/>
    <property type="match status" value="1"/>
</dbReference>
<reference evidence="5" key="1">
    <citation type="submission" date="2016-10" db="EMBL/GenBank/DDBJ databases">
        <authorList>
            <person name="Varghese N."/>
            <person name="Submissions S."/>
        </authorList>
    </citation>
    <scope>NUCLEOTIDE SEQUENCE [LARGE SCALE GENOMIC DNA]</scope>
    <source>
        <strain evidence="5">NRRL B-59562</strain>
    </source>
</reference>
<proteinExistence type="predicted"/>
<evidence type="ECO:0000259" key="3">
    <source>
        <dbReference type="PROSITE" id="PS51186"/>
    </source>
</evidence>
<evidence type="ECO:0000256" key="1">
    <source>
        <dbReference type="ARBA" id="ARBA00022679"/>
    </source>
</evidence>
<dbReference type="InterPro" id="IPR050832">
    <property type="entry name" value="Bact_Acetyltransf"/>
</dbReference>
<dbReference type="Proteomes" id="UP000243778">
    <property type="component" value="Unassembled WGS sequence"/>
</dbReference>
<keyword evidence="2" id="KW-0012">Acyltransferase</keyword>
<gene>
    <name evidence="4" type="ORF">SAMN05216287_4052</name>
</gene>
<sequence>MSELITYYLEMNQSQALRAKPLPAGLSVVECEQPQFALNRFLYQLVGGPWEWTDKLSWSDAQWRELVENPAHRTWVAYRRGAIAGYYELYRPDERNVEILYFGLAPEFSGQGLGGPLLSHAVASGWNWPGTERIWLHTCSLDHPAALANYKARGFELYHQIVSAE</sequence>
<dbReference type="RefSeq" id="WP_090231457.1">
    <property type="nucleotide sequence ID" value="NZ_FNNU01000007.1"/>
</dbReference>
<keyword evidence="1 4" id="KW-0808">Transferase</keyword>
<feature type="domain" description="N-acetyltransferase" evidence="3">
    <location>
        <begin position="27"/>
        <end position="165"/>
    </location>
</feature>
<dbReference type="CDD" id="cd04301">
    <property type="entry name" value="NAT_SF"/>
    <property type="match status" value="1"/>
</dbReference>
<dbReference type="STRING" id="1007099.SAMN05216287_4052"/>
<keyword evidence="5" id="KW-1185">Reference proteome</keyword>
<organism evidence="4 5">
    <name type="scientific">Pseudomonas kuykendallii</name>
    <dbReference type="NCBI Taxonomy" id="1007099"/>
    <lineage>
        <taxon>Bacteria</taxon>
        <taxon>Pseudomonadati</taxon>
        <taxon>Pseudomonadota</taxon>
        <taxon>Gammaproteobacteria</taxon>
        <taxon>Pseudomonadales</taxon>
        <taxon>Pseudomonadaceae</taxon>
        <taxon>Pseudomonas</taxon>
    </lineage>
</organism>
<evidence type="ECO:0000313" key="5">
    <source>
        <dbReference type="Proteomes" id="UP000243778"/>
    </source>
</evidence>
<dbReference type="AlphaFoldDB" id="A0A1H3FEJ2"/>
<dbReference type="EMBL" id="FNNU01000007">
    <property type="protein sequence ID" value="SDX89513.1"/>
    <property type="molecule type" value="Genomic_DNA"/>
</dbReference>
<dbReference type="GO" id="GO:0016747">
    <property type="term" value="F:acyltransferase activity, transferring groups other than amino-acyl groups"/>
    <property type="evidence" value="ECO:0007669"/>
    <property type="project" value="InterPro"/>
</dbReference>
<dbReference type="PANTHER" id="PTHR43877">
    <property type="entry name" value="AMINOALKYLPHOSPHONATE N-ACETYLTRANSFERASE-RELATED-RELATED"/>
    <property type="match status" value="1"/>
</dbReference>
<protein>
    <submittedName>
        <fullName evidence="4">Acetyltransferase (GNAT) domain-containing protein</fullName>
    </submittedName>
</protein>